<dbReference type="EMBL" id="LSDG01000045">
    <property type="protein sequence ID" value="KXB65016.1"/>
    <property type="molecule type" value="Genomic_DNA"/>
</dbReference>
<comment type="caution">
    <text evidence="2">The sequence shown here is derived from an EMBL/GenBank/DDBJ whole genome shotgun (WGS) entry which is preliminary data.</text>
</comment>
<evidence type="ECO:0000313" key="2">
    <source>
        <dbReference type="EMBL" id="KXB65016.1"/>
    </source>
</evidence>
<evidence type="ECO:0000259" key="1">
    <source>
        <dbReference type="Pfam" id="PF00882"/>
    </source>
</evidence>
<dbReference type="Proteomes" id="UP000070442">
    <property type="component" value="Unassembled WGS sequence"/>
</dbReference>
<dbReference type="OrthoDB" id="2878022at2"/>
<name>A0A134ABD2_9FIRM</name>
<dbReference type="STRING" id="755172.HMPREF1863_01524"/>
<sequence length="221" mass="25668">MVLSSDKGVSMVPETHRMIAGALDQYMSSTFGVELDRSKLLRGSIAPDIYPKYKFIPHYYDESIDYIVENIVRLVPYMSEIIHDTPWRKLLVHAISYKIGVISHYLCDYMTHPHARRIRCTSVQDMREHLLYERDLNRYVRSNGIDRDLSFDQRSHPLLIEKKDLRVMIKEKIEAEVKAYLAEDISFENDAASAYALNVMILKIVCEAAYGYAVMRQVQIA</sequence>
<keyword evidence="3" id="KW-1185">Reference proteome</keyword>
<dbReference type="AlphaFoldDB" id="A0A134ABD2"/>
<accession>A0A134ABD2</accession>
<reference evidence="3" key="1">
    <citation type="submission" date="2016-01" db="EMBL/GenBank/DDBJ databases">
        <authorList>
            <person name="Mitreva M."/>
            <person name="Pepin K.H."/>
            <person name="Mihindukulasuriya K.A."/>
            <person name="Fulton R."/>
            <person name="Fronick C."/>
            <person name="O'Laughlin M."/>
            <person name="Miner T."/>
            <person name="Herter B."/>
            <person name="Rosa B.A."/>
            <person name="Cordes M."/>
            <person name="Tomlinson C."/>
            <person name="Wollam A."/>
            <person name="Palsikar V.B."/>
            <person name="Mardis E.R."/>
            <person name="Wilson R.K."/>
        </authorList>
    </citation>
    <scope>NUCLEOTIDE SEQUENCE [LARGE SCALE GENOMIC DNA]</scope>
    <source>
        <strain evidence="3">DNF00729</strain>
    </source>
</reference>
<dbReference type="InterPro" id="IPR029002">
    <property type="entry name" value="PLPC/GPLD1"/>
</dbReference>
<gene>
    <name evidence="2" type="ORF">HMPREF1863_01524</name>
</gene>
<evidence type="ECO:0000313" key="3">
    <source>
        <dbReference type="Proteomes" id="UP000070442"/>
    </source>
</evidence>
<dbReference type="Pfam" id="PF00882">
    <property type="entry name" value="Zn_dep_PLPC"/>
    <property type="match status" value="1"/>
</dbReference>
<dbReference type="PATRIC" id="fig|755172.3.peg.1484"/>
<organism evidence="2 3">
    <name type="scientific">Aedoeadaptatus coxii</name>
    <dbReference type="NCBI Taxonomy" id="755172"/>
    <lineage>
        <taxon>Bacteria</taxon>
        <taxon>Bacillati</taxon>
        <taxon>Bacillota</taxon>
        <taxon>Tissierellia</taxon>
        <taxon>Tissierellales</taxon>
        <taxon>Peptoniphilaceae</taxon>
        <taxon>Aedoeadaptatus</taxon>
    </lineage>
</organism>
<proteinExistence type="predicted"/>
<protein>
    <recommendedName>
        <fullName evidence="1">Phospholipase C/D domain-containing protein</fullName>
    </recommendedName>
</protein>
<feature type="domain" description="Phospholipase C/D" evidence="1">
    <location>
        <begin position="15"/>
        <end position="179"/>
    </location>
</feature>